<dbReference type="PROSITE" id="PS50195">
    <property type="entry name" value="PX"/>
    <property type="match status" value="1"/>
</dbReference>
<dbReference type="PANTHER" id="PTHR10555:SF170">
    <property type="entry name" value="FI18122P1"/>
    <property type="match status" value="1"/>
</dbReference>
<organism evidence="2 3">
    <name type="scientific">Ambrosia artemisiifolia</name>
    <name type="common">Common ragweed</name>
    <dbReference type="NCBI Taxonomy" id="4212"/>
    <lineage>
        <taxon>Eukaryota</taxon>
        <taxon>Viridiplantae</taxon>
        <taxon>Streptophyta</taxon>
        <taxon>Embryophyta</taxon>
        <taxon>Tracheophyta</taxon>
        <taxon>Spermatophyta</taxon>
        <taxon>Magnoliopsida</taxon>
        <taxon>eudicotyledons</taxon>
        <taxon>Gunneridae</taxon>
        <taxon>Pentapetalae</taxon>
        <taxon>asterids</taxon>
        <taxon>campanulids</taxon>
        <taxon>Asterales</taxon>
        <taxon>Asteraceae</taxon>
        <taxon>Asteroideae</taxon>
        <taxon>Heliantheae alliance</taxon>
        <taxon>Heliantheae</taxon>
        <taxon>Ambrosia</taxon>
    </lineage>
</organism>
<comment type="caution">
    <text evidence="2">The sequence shown here is derived from an EMBL/GenBank/DDBJ whole genome shotgun (WGS) entry which is preliminary data.</text>
</comment>
<dbReference type="Gene3D" id="3.30.1520.10">
    <property type="entry name" value="Phox-like domain"/>
    <property type="match status" value="1"/>
</dbReference>
<dbReference type="InterPro" id="IPR036871">
    <property type="entry name" value="PX_dom_sf"/>
</dbReference>
<dbReference type="EMBL" id="JAMZMK010007049">
    <property type="protein sequence ID" value="KAI7746057.1"/>
    <property type="molecule type" value="Genomic_DNA"/>
</dbReference>
<keyword evidence="3" id="KW-1185">Reference proteome</keyword>
<accession>A0AAD5CQD6</accession>
<dbReference type="InterPro" id="IPR001683">
    <property type="entry name" value="PX_dom"/>
</dbReference>
<gene>
    <name evidence="2" type="ORF">M8C21_003733</name>
</gene>
<reference evidence="2" key="1">
    <citation type="submission" date="2022-06" db="EMBL/GenBank/DDBJ databases">
        <title>Uncovering the hologenomic basis of an extraordinary plant invasion.</title>
        <authorList>
            <person name="Bieker V.C."/>
            <person name="Martin M.D."/>
            <person name="Gilbert T."/>
            <person name="Hodgins K."/>
            <person name="Battlay P."/>
            <person name="Petersen B."/>
            <person name="Wilson J."/>
        </authorList>
    </citation>
    <scope>NUCLEOTIDE SEQUENCE</scope>
    <source>
        <strain evidence="2">AA19_3_7</strain>
        <tissue evidence="2">Leaf</tissue>
    </source>
</reference>
<dbReference type="GO" id="GO:0016020">
    <property type="term" value="C:membrane"/>
    <property type="evidence" value="ECO:0007669"/>
    <property type="project" value="UniProtKB-ARBA"/>
</dbReference>
<sequence length="103" mass="11616">YQGSEKIVIRRYTDFVWLRDRLFEKYKGVFIPPLPKKSTVEIGDISTYTSSSESQAKYISRANGVIAAANTAAEVTLRVVKPGKKIYRCQTTNITLLKVAKTQ</sequence>
<evidence type="ECO:0000259" key="1">
    <source>
        <dbReference type="PROSITE" id="PS50195"/>
    </source>
</evidence>
<evidence type="ECO:0000313" key="2">
    <source>
        <dbReference type="EMBL" id="KAI7746057.1"/>
    </source>
</evidence>
<dbReference type="Proteomes" id="UP001206925">
    <property type="component" value="Unassembled WGS sequence"/>
</dbReference>
<dbReference type="PANTHER" id="PTHR10555">
    <property type="entry name" value="SORTING NEXIN"/>
    <property type="match status" value="1"/>
</dbReference>
<feature type="non-terminal residue" evidence="2">
    <location>
        <position position="1"/>
    </location>
</feature>
<evidence type="ECO:0000313" key="3">
    <source>
        <dbReference type="Proteomes" id="UP001206925"/>
    </source>
</evidence>
<name>A0AAD5CQD6_AMBAR</name>
<dbReference type="SUPFAM" id="SSF64268">
    <property type="entry name" value="PX domain"/>
    <property type="match status" value="1"/>
</dbReference>
<dbReference type="GO" id="GO:0035091">
    <property type="term" value="F:phosphatidylinositol binding"/>
    <property type="evidence" value="ECO:0007669"/>
    <property type="project" value="InterPro"/>
</dbReference>
<feature type="domain" description="PX" evidence="1">
    <location>
        <begin position="1"/>
        <end position="103"/>
    </location>
</feature>
<protein>
    <recommendedName>
        <fullName evidence="1">PX domain-containing protein</fullName>
    </recommendedName>
</protein>
<dbReference type="Pfam" id="PF00787">
    <property type="entry name" value="PX"/>
    <property type="match status" value="1"/>
</dbReference>
<proteinExistence type="predicted"/>
<dbReference type="GO" id="GO:0005768">
    <property type="term" value="C:endosome"/>
    <property type="evidence" value="ECO:0007669"/>
    <property type="project" value="TreeGrafter"/>
</dbReference>
<dbReference type="AlphaFoldDB" id="A0AAD5CQD6"/>